<dbReference type="Proteomes" id="UP001597229">
    <property type="component" value="Unassembled WGS sequence"/>
</dbReference>
<dbReference type="RefSeq" id="WP_367920705.1">
    <property type="nucleotide sequence ID" value="NZ_BAABAC010000036.1"/>
</dbReference>
<gene>
    <name evidence="1" type="ORF">ACFQ3F_00900</name>
</gene>
<name>A0ABW3VUK8_9ACTN</name>
<accession>A0ABW3VUK8</accession>
<evidence type="ECO:0000313" key="2">
    <source>
        <dbReference type="Proteomes" id="UP001597229"/>
    </source>
</evidence>
<evidence type="ECO:0000313" key="1">
    <source>
        <dbReference type="EMBL" id="MFD1246334.1"/>
    </source>
</evidence>
<protein>
    <submittedName>
        <fullName evidence="1">Uncharacterized protein</fullName>
    </submittedName>
</protein>
<keyword evidence="2" id="KW-1185">Reference proteome</keyword>
<comment type="caution">
    <text evidence="1">The sequence shown here is derived from an EMBL/GenBank/DDBJ whole genome shotgun (WGS) entry which is preliminary data.</text>
</comment>
<organism evidence="1 2">
    <name type="scientific">Nocardioides ginsengisoli</name>
    <dbReference type="NCBI Taxonomy" id="363868"/>
    <lineage>
        <taxon>Bacteria</taxon>
        <taxon>Bacillati</taxon>
        <taxon>Actinomycetota</taxon>
        <taxon>Actinomycetes</taxon>
        <taxon>Propionibacteriales</taxon>
        <taxon>Nocardioidaceae</taxon>
        <taxon>Nocardioides</taxon>
    </lineage>
</organism>
<reference evidence="2" key="1">
    <citation type="journal article" date="2019" name="Int. J. Syst. Evol. Microbiol.">
        <title>The Global Catalogue of Microorganisms (GCM) 10K type strain sequencing project: providing services to taxonomists for standard genome sequencing and annotation.</title>
        <authorList>
            <consortium name="The Broad Institute Genomics Platform"/>
            <consortium name="The Broad Institute Genome Sequencing Center for Infectious Disease"/>
            <person name="Wu L."/>
            <person name="Ma J."/>
        </authorList>
    </citation>
    <scope>NUCLEOTIDE SEQUENCE [LARGE SCALE GENOMIC DNA]</scope>
    <source>
        <strain evidence="2">CCUG 52478</strain>
    </source>
</reference>
<sequence>MAGSSGPTPPFHRMSADVIREALADVLCEVDEYESSLPCVLICTDRATGEQSFSGPIPTRAAGELIRRNELVSAGADSTLDFALEPLYPAVSPVADHLDG</sequence>
<proteinExistence type="predicted"/>
<dbReference type="EMBL" id="JBHTLX010000002">
    <property type="protein sequence ID" value="MFD1246334.1"/>
    <property type="molecule type" value="Genomic_DNA"/>
</dbReference>